<organism evidence="1">
    <name type="scientific">Amphimedon queenslandica</name>
    <name type="common">Sponge</name>
    <dbReference type="NCBI Taxonomy" id="400682"/>
    <lineage>
        <taxon>Eukaryota</taxon>
        <taxon>Metazoa</taxon>
        <taxon>Porifera</taxon>
        <taxon>Demospongiae</taxon>
        <taxon>Heteroscleromorpha</taxon>
        <taxon>Haplosclerida</taxon>
        <taxon>Niphatidae</taxon>
        <taxon>Amphimedon</taxon>
    </lineage>
</organism>
<dbReference type="GO" id="GO:0008832">
    <property type="term" value="F:dGTPase activity"/>
    <property type="evidence" value="ECO:0007669"/>
    <property type="project" value="TreeGrafter"/>
</dbReference>
<dbReference type="PANTHER" id="PTHR11373:SF4">
    <property type="entry name" value="DEOXYNUCLEOSIDE TRIPHOSPHATE TRIPHOSPHOHYDROLASE SAMHD1"/>
    <property type="match status" value="1"/>
</dbReference>
<dbReference type="Gene3D" id="3.30.70.2760">
    <property type="match status" value="1"/>
</dbReference>
<dbReference type="InterPro" id="IPR050135">
    <property type="entry name" value="dGTPase-like"/>
</dbReference>
<protein>
    <submittedName>
        <fullName evidence="1">Uncharacterized protein</fullName>
    </submittedName>
</protein>
<dbReference type="OrthoDB" id="9991235at2759"/>
<reference evidence="1" key="1">
    <citation type="submission" date="2017-05" db="UniProtKB">
        <authorList>
            <consortium name="EnsemblMetazoa"/>
        </authorList>
    </citation>
    <scope>IDENTIFICATION</scope>
</reference>
<dbReference type="GO" id="GO:0051607">
    <property type="term" value="P:defense response to virus"/>
    <property type="evidence" value="ECO:0007669"/>
    <property type="project" value="TreeGrafter"/>
</dbReference>
<dbReference type="SUPFAM" id="SSF109604">
    <property type="entry name" value="HD-domain/PDEase-like"/>
    <property type="match status" value="1"/>
</dbReference>
<evidence type="ECO:0000313" key="1">
    <source>
        <dbReference type="EnsemblMetazoa" id="Aqu2.1.18644_001"/>
    </source>
</evidence>
<dbReference type="GO" id="GO:0006203">
    <property type="term" value="P:dGTP catabolic process"/>
    <property type="evidence" value="ECO:0007669"/>
    <property type="project" value="TreeGrafter"/>
</dbReference>
<accession>A0A1X7TTY9</accession>
<dbReference type="EnsemblMetazoa" id="Aqu2.1.18644_001">
    <property type="protein sequence ID" value="Aqu2.1.18644_001"/>
    <property type="gene ID" value="Aqu2.1.18644"/>
</dbReference>
<dbReference type="GO" id="GO:0045088">
    <property type="term" value="P:regulation of innate immune response"/>
    <property type="evidence" value="ECO:0007669"/>
    <property type="project" value="TreeGrafter"/>
</dbReference>
<dbReference type="PANTHER" id="PTHR11373">
    <property type="entry name" value="DEOXYNUCLEOSIDE TRIPHOSPHATE TRIPHOSPHOHYDROLASE"/>
    <property type="match status" value="1"/>
</dbReference>
<proteinExistence type="predicted"/>
<name>A0A1X7TTY9_AMPQE</name>
<dbReference type="AlphaFoldDB" id="A0A1X7TTY9"/>
<sequence length="305" mass="35588">MNNDHEETMIVANGFTGIDVDKMDYFAQDARSVGLPNSFDWRRFTQTAKIICVKDERNEEFRHICSRDKDAPSLYEMFHTRTLLYRSVYRHKTVIIVEDLMKEALRKANHVIRVNGYPLLECWKNVDAFLTLNDTIEDYILQLSDEKLSPPLPPPNAPATELFDAKKIFARITERQLPKFVGRTGNESNDHKKLACDFVRDKGLEINESYLKSKEAIFNFGKRGEDPIMSHYFYYKENPGIMPKPYKFKKEEVSSLLPHQLDETQLLWYYDVTEHDKECTSNDEAKTGSAIMEILLKYFTSEANK</sequence>
<dbReference type="InParanoid" id="A0A1X7TTY9"/>
<dbReference type="GO" id="GO:0005634">
    <property type="term" value="C:nucleus"/>
    <property type="evidence" value="ECO:0007669"/>
    <property type="project" value="TreeGrafter"/>
</dbReference>
<dbReference type="Gene3D" id="1.10.3210.10">
    <property type="entry name" value="Hypothetical protein af1432"/>
    <property type="match status" value="1"/>
</dbReference>